<accession>A0A835IAW4</accession>
<evidence type="ECO:0000313" key="14">
    <source>
        <dbReference type="EMBL" id="KAF9613412.1"/>
    </source>
</evidence>
<dbReference type="GO" id="GO:0042285">
    <property type="term" value="F:xylosyltransferase activity"/>
    <property type="evidence" value="ECO:0007669"/>
    <property type="project" value="TreeGrafter"/>
</dbReference>
<evidence type="ECO:0000256" key="5">
    <source>
        <dbReference type="ARBA" id="ARBA00022692"/>
    </source>
</evidence>
<evidence type="ECO:0000256" key="11">
    <source>
        <dbReference type="ARBA" id="ARBA00023316"/>
    </source>
</evidence>
<dbReference type="FunFam" id="3.90.550.10:FF:000064">
    <property type="entry name" value="Glycosyltransferases"/>
    <property type="match status" value="1"/>
</dbReference>
<feature type="region of interest" description="Disordered" evidence="13">
    <location>
        <begin position="1"/>
        <end position="30"/>
    </location>
</feature>
<organism evidence="14 15">
    <name type="scientific">Coptis chinensis</name>
    <dbReference type="NCBI Taxonomy" id="261450"/>
    <lineage>
        <taxon>Eukaryota</taxon>
        <taxon>Viridiplantae</taxon>
        <taxon>Streptophyta</taxon>
        <taxon>Embryophyta</taxon>
        <taxon>Tracheophyta</taxon>
        <taxon>Spermatophyta</taxon>
        <taxon>Magnoliopsida</taxon>
        <taxon>Ranunculales</taxon>
        <taxon>Ranunculaceae</taxon>
        <taxon>Coptidoideae</taxon>
        <taxon>Coptis</taxon>
    </lineage>
</organism>
<keyword evidence="5 12" id="KW-0812">Transmembrane</keyword>
<dbReference type="PANTHER" id="PTHR10896:SF20">
    <property type="entry name" value="BETA-1,4-XYLOSYLTRANSFERASE IRX9L-RELATED"/>
    <property type="match status" value="1"/>
</dbReference>
<evidence type="ECO:0000256" key="4">
    <source>
        <dbReference type="ARBA" id="ARBA00022679"/>
    </source>
</evidence>
<comment type="subcellular location">
    <subcellularLocation>
        <location evidence="1 12">Golgi apparatus membrane</location>
        <topology evidence="1 12">Single-pass type II membrane protein</topology>
    </subcellularLocation>
</comment>
<dbReference type="GO" id="GO:0071555">
    <property type="term" value="P:cell wall organization"/>
    <property type="evidence" value="ECO:0007669"/>
    <property type="project" value="UniProtKB-KW"/>
</dbReference>
<keyword evidence="11 12" id="KW-0961">Cell wall biogenesis/degradation</keyword>
<evidence type="ECO:0000256" key="7">
    <source>
        <dbReference type="ARBA" id="ARBA00022989"/>
    </source>
</evidence>
<evidence type="ECO:0000256" key="12">
    <source>
        <dbReference type="RuleBase" id="RU363127"/>
    </source>
</evidence>
<dbReference type="PANTHER" id="PTHR10896">
    <property type="entry name" value="GALACTOSYLGALACTOSYLXYLOSYLPROTEIN 3-BETA-GLUCURONOSYLTRANSFERASE BETA-1,3-GLUCURONYLTRANSFERASE"/>
    <property type="match status" value="1"/>
</dbReference>
<dbReference type="SUPFAM" id="SSF53448">
    <property type="entry name" value="Nucleotide-diphospho-sugar transferases"/>
    <property type="match status" value="1"/>
</dbReference>
<dbReference type="EC" id="2.4.-.-" evidence="12"/>
<dbReference type="GO" id="GO:0009834">
    <property type="term" value="P:plant-type secondary cell wall biogenesis"/>
    <property type="evidence" value="ECO:0007669"/>
    <property type="project" value="TreeGrafter"/>
</dbReference>
<protein>
    <recommendedName>
        <fullName evidence="12">Glycosyltransferases</fullName>
        <ecNumber evidence="12">2.4.-.-</ecNumber>
    </recommendedName>
</protein>
<evidence type="ECO:0000256" key="9">
    <source>
        <dbReference type="ARBA" id="ARBA00023136"/>
    </source>
</evidence>
<keyword evidence="6 12" id="KW-0735">Signal-anchor</keyword>
<dbReference type="OrthoDB" id="675023at2759"/>
<proteinExistence type="inferred from homology"/>
<keyword evidence="7 12" id="KW-1133">Transmembrane helix</keyword>
<keyword evidence="3" id="KW-0328">Glycosyltransferase</keyword>
<dbReference type="InterPro" id="IPR005027">
    <property type="entry name" value="Glyco_trans_43"/>
</dbReference>
<evidence type="ECO:0000256" key="10">
    <source>
        <dbReference type="ARBA" id="ARBA00023180"/>
    </source>
</evidence>
<dbReference type="CDD" id="cd00218">
    <property type="entry name" value="GlcAT-I"/>
    <property type="match status" value="1"/>
</dbReference>
<dbReference type="GO" id="GO:0000139">
    <property type="term" value="C:Golgi membrane"/>
    <property type="evidence" value="ECO:0007669"/>
    <property type="project" value="UniProtKB-SubCell"/>
</dbReference>
<name>A0A835IAW4_9MAGN</name>
<dbReference type="Proteomes" id="UP000631114">
    <property type="component" value="Unassembled WGS sequence"/>
</dbReference>
<evidence type="ECO:0000313" key="15">
    <source>
        <dbReference type="Proteomes" id="UP000631114"/>
    </source>
</evidence>
<evidence type="ECO:0000256" key="3">
    <source>
        <dbReference type="ARBA" id="ARBA00022676"/>
    </source>
</evidence>
<dbReference type="Pfam" id="PF03360">
    <property type="entry name" value="Glyco_transf_43"/>
    <property type="match status" value="1"/>
</dbReference>
<keyword evidence="4 12" id="KW-0808">Transferase</keyword>
<keyword evidence="9 12" id="KW-0472">Membrane</keyword>
<keyword evidence="10" id="KW-0325">Glycoprotein</keyword>
<reference evidence="14 15" key="1">
    <citation type="submission" date="2020-10" db="EMBL/GenBank/DDBJ databases">
        <title>The Coptis chinensis genome and diversification of protoberbering-type alkaloids.</title>
        <authorList>
            <person name="Wang B."/>
            <person name="Shu S."/>
            <person name="Song C."/>
            <person name="Liu Y."/>
        </authorList>
    </citation>
    <scope>NUCLEOTIDE SEQUENCE [LARGE SCALE GENOMIC DNA]</scope>
    <source>
        <strain evidence="14">HL-2020</strain>
        <tissue evidence="14">Leaf</tissue>
    </source>
</reference>
<dbReference type="GO" id="GO:0015018">
    <property type="term" value="F:galactosylgalactosylxylosylprotein 3-beta-glucuronosyltransferase activity"/>
    <property type="evidence" value="ECO:0007669"/>
    <property type="project" value="InterPro"/>
</dbReference>
<dbReference type="GO" id="GO:0010417">
    <property type="term" value="P:glucuronoxylan biosynthetic process"/>
    <property type="evidence" value="ECO:0007669"/>
    <property type="project" value="TreeGrafter"/>
</dbReference>
<dbReference type="AlphaFoldDB" id="A0A835IAW4"/>
<evidence type="ECO:0000256" key="2">
    <source>
        <dbReference type="ARBA" id="ARBA00007706"/>
    </source>
</evidence>
<keyword evidence="15" id="KW-1185">Reference proteome</keyword>
<keyword evidence="8 12" id="KW-0333">Golgi apparatus</keyword>
<evidence type="ECO:0000256" key="6">
    <source>
        <dbReference type="ARBA" id="ARBA00022968"/>
    </source>
</evidence>
<dbReference type="InterPro" id="IPR029044">
    <property type="entry name" value="Nucleotide-diphossugar_trans"/>
</dbReference>
<evidence type="ECO:0000256" key="1">
    <source>
        <dbReference type="ARBA" id="ARBA00004323"/>
    </source>
</evidence>
<dbReference type="Gene3D" id="3.90.550.10">
    <property type="entry name" value="Spore Coat Polysaccharide Biosynthesis Protein SpsA, Chain A"/>
    <property type="match status" value="1"/>
</dbReference>
<dbReference type="EMBL" id="JADFTS010000003">
    <property type="protein sequence ID" value="KAF9613412.1"/>
    <property type="molecule type" value="Genomic_DNA"/>
</dbReference>
<gene>
    <name evidence="14" type="ORF">IFM89_008242</name>
</gene>
<comment type="function">
    <text evidence="12">Involved in the synthesis of glucuronoxylan hemicellulose in secondary cell walls.</text>
</comment>
<comment type="similarity">
    <text evidence="2 12">Belongs to the glycosyltransferase 43 family.</text>
</comment>
<evidence type="ECO:0000256" key="13">
    <source>
        <dbReference type="SAM" id="MobiDB-lite"/>
    </source>
</evidence>
<evidence type="ECO:0000256" key="8">
    <source>
        <dbReference type="ARBA" id="ARBA00023034"/>
    </source>
</evidence>
<feature type="transmembrane region" description="Helical" evidence="12">
    <location>
        <begin position="90"/>
        <end position="110"/>
    </location>
</feature>
<comment type="caution">
    <text evidence="14">The sequence shown here is derived from an EMBL/GenBank/DDBJ whole genome shotgun (WGS) entry which is preliminary data.</text>
</comment>
<sequence>MASIRRTLSPVPRAGAIRNGETHSVPSPLSKSSYAQNHFQSGGLLSTVLGSMDSHPVLYKIQSYFLGLFSKRSSRPLDRSKPKGPLWRKAFFHLFICFMLGIFVGFTPFVSKHLSVNFVSKHETFSFETIHTTGNTDRHDATSINGSPVFENTVSENNTNLETGLKNQELINVIPDDIQLATPPYQDLAFPVRNLLIIVTPTYSRSFQAYYLHRLAHTLRLVPPPLLWIVVEMSSQSTETADILRRTGVMYRHLVCDKNLTRIRDRSVHQRNVALSHIETHRLDGVVYFADDSNMYSVELFEHVRAIRRFGTWPVAMLMENKRQPILDGPVCSGSHVNGWHTNERTGRIRRFHADMSGFAFNSTILWDPKRWHRPTLEPIRLLDKVKQGVSINKISLSLCMNMQGSTFIEQVVEDESQMEGFLNCSKIMVWRLQLEASHPFYPQRWLIKKNLDMVAPLT</sequence>